<dbReference type="EMBL" id="CP061172">
    <property type="protein sequence ID" value="QNR65022.1"/>
    <property type="molecule type" value="Genomic_DNA"/>
</dbReference>
<proteinExistence type="predicted"/>
<evidence type="ECO:0000256" key="1">
    <source>
        <dbReference type="SAM" id="Coils"/>
    </source>
</evidence>
<gene>
    <name evidence="2" type="ORF">IAQ67_13895</name>
</gene>
<reference evidence="2 3" key="1">
    <citation type="submission" date="2020-09" db="EMBL/GenBank/DDBJ databases">
        <title>Characterization of Paenibacillus peoriae strain ZF390 with broad-spectrum antimicrobial activity as a potential biocontrol agent.</title>
        <authorList>
            <person name="Li L."/>
            <person name="Zhao Y."/>
            <person name="Li B."/>
            <person name="Xie X."/>
        </authorList>
    </citation>
    <scope>NUCLEOTIDE SEQUENCE [LARGE SCALE GENOMIC DNA]</scope>
    <source>
        <strain evidence="2 3">ZF390</strain>
    </source>
</reference>
<keyword evidence="1" id="KW-0175">Coiled coil</keyword>
<organism evidence="2 3">
    <name type="scientific">Paenibacillus peoriae</name>
    <dbReference type="NCBI Taxonomy" id="59893"/>
    <lineage>
        <taxon>Bacteria</taxon>
        <taxon>Bacillati</taxon>
        <taxon>Bacillota</taxon>
        <taxon>Bacilli</taxon>
        <taxon>Bacillales</taxon>
        <taxon>Paenibacillaceae</taxon>
        <taxon>Paenibacillus</taxon>
    </lineage>
</organism>
<sequence length="129" mass="13660">MTTVRVLVDAVGQYNSGDIVTDAPDGLVDIAKKEIRNAATGQLLAEIVDGNGIVDGSPSKRELQLQAELEQSKAREAELLEQIDILQSDGELKELKATAKELKIPGYTKMDVEELKQAIGAAGGAADGK</sequence>
<evidence type="ECO:0000313" key="3">
    <source>
        <dbReference type="Proteomes" id="UP000516384"/>
    </source>
</evidence>
<dbReference type="RefSeq" id="WP_190296940.1">
    <property type="nucleotide sequence ID" value="NZ_CP061172.1"/>
</dbReference>
<feature type="coiled-coil region" evidence="1">
    <location>
        <begin position="60"/>
        <end position="89"/>
    </location>
</feature>
<dbReference type="AlphaFoldDB" id="A0A7H0Y1R4"/>
<protein>
    <recommendedName>
        <fullName evidence="4">Rho termination factor N-terminal domain-containing protein</fullName>
    </recommendedName>
</protein>
<dbReference type="Proteomes" id="UP000516384">
    <property type="component" value="Chromosome"/>
</dbReference>
<evidence type="ECO:0008006" key="4">
    <source>
        <dbReference type="Google" id="ProtNLM"/>
    </source>
</evidence>
<evidence type="ECO:0000313" key="2">
    <source>
        <dbReference type="EMBL" id="QNR65022.1"/>
    </source>
</evidence>
<name>A0A7H0Y1R4_9BACL</name>
<accession>A0A7H0Y1R4</accession>